<reference evidence="2" key="2">
    <citation type="submission" date="2019-06" db="EMBL/GenBank/DDBJ databases">
        <title>Co-occurence of chitin degradation, pigmentation and bioactivity in marine Pseudoalteromonas.</title>
        <authorList>
            <person name="Sonnenschein E.C."/>
            <person name="Bech P.K."/>
        </authorList>
    </citation>
    <scope>NUCLEOTIDE SEQUENCE [LARGE SCALE GENOMIC DNA]</scope>
    <source>
        <strain evidence="2">S1189</strain>
    </source>
</reference>
<accession>A0A5S3YM86</accession>
<dbReference type="EMBL" id="PNCM01000135">
    <property type="protein sequence ID" value="TMP77135.1"/>
    <property type="molecule type" value="Genomic_DNA"/>
</dbReference>
<organism evidence="1 2">
    <name type="scientific">Pseudoalteromonas phenolica</name>
    <dbReference type="NCBI Taxonomy" id="161398"/>
    <lineage>
        <taxon>Bacteria</taxon>
        <taxon>Pseudomonadati</taxon>
        <taxon>Pseudomonadota</taxon>
        <taxon>Gammaproteobacteria</taxon>
        <taxon>Alteromonadales</taxon>
        <taxon>Pseudoalteromonadaceae</taxon>
        <taxon>Pseudoalteromonas</taxon>
    </lineage>
</organism>
<name>A0A5S3YM86_9GAMM</name>
<dbReference type="Proteomes" id="UP000307362">
    <property type="component" value="Unassembled WGS sequence"/>
</dbReference>
<gene>
    <name evidence="1" type="ORF">CWB73_20715</name>
</gene>
<evidence type="ECO:0000313" key="2">
    <source>
        <dbReference type="Proteomes" id="UP000307362"/>
    </source>
</evidence>
<reference evidence="1 2" key="1">
    <citation type="submission" date="2017-12" db="EMBL/GenBank/DDBJ databases">
        <authorList>
            <person name="Paulsen S."/>
            <person name="Gram L.K."/>
        </authorList>
    </citation>
    <scope>NUCLEOTIDE SEQUENCE [LARGE SCALE GENOMIC DNA]</scope>
    <source>
        <strain evidence="1 2">S1189</strain>
    </source>
</reference>
<comment type="caution">
    <text evidence="1">The sequence shown here is derived from an EMBL/GenBank/DDBJ whole genome shotgun (WGS) entry which is preliminary data.</text>
</comment>
<sequence length="43" mass="4787">EDTILYVEARKDFSDFSSADAAQEAQMSQTEDDGIAIGFHYTL</sequence>
<dbReference type="AlphaFoldDB" id="A0A5S3YM86"/>
<feature type="non-terminal residue" evidence="1">
    <location>
        <position position="1"/>
    </location>
</feature>
<proteinExistence type="predicted"/>
<protein>
    <submittedName>
        <fullName evidence="1">Porin</fullName>
    </submittedName>
</protein>
<evidence type="ECO:0000313" key="1">
    <source>
        <dbReference type="EMBL" id="TMP77135.1"/>
    </source>
</evidence>